<reference evidence="2 3" key="1">
    <citation type="submission" date="2018-04" db="EMBL/GenBank/DDBJ databases">
        <title>Genomic Encyclopedia of Type Strains, Phase III (KMG-III): the genomes of soil and plant-associated and newly described type strains.</title>
        <authorList>
            <person name="Whitman W."/>
        </authorList>
    </citation>
    <scope>NUCLEOTIDE SEQUENCE [LARGE SCALE GENOMIC DNA]</scope>
    <source>
        <strain evidence="2 3">KA25</strain>
    </source>
</reference>
<dbReference type="PANTHER" id="PTHR33408">
    <property type="entry name" value="TRANSPOSASE"/>
    <property type="match status" value="1"/>
</dbReference>
<dbReference type="Pfam" id="PF13751">
    <property type="entry name" value="DDE_Tnp_1_6"/>
    <property type="match status" value="1"/>
</dbReference>
<evidence type="ECO:0000313" key="3">
    <source>
        <dbReference type="Proteomes" id="UP000244060"/>
    </source>
</evidence>
<name>A0A2T5K5L0_9RHOB</name>
<comment type="caution">
    <text evidence="2">The sequence shown here is derived from an EMBL/GenBank/DDBJ whole genome shotgun (WGS) entry which is preliminary data.</text>
</comment>
<evidence type="ECO:0000313" key="2">
    <source>
        <dbReference type="EMBL" id="PTR17717.1"/>
    </source>
</evidence>
<keyword evidence="3" id="KW-1185">Reference proteome</keyword>
<dbReference type="Proteomes" id="UP000244060">
    <property type="component" value="Unassembled WGS sequence"/>
</dbReference>
<dbReference type="AlphaFoldDB" id="A0A2T5K5L0"/>
<sequence length="249" mass="28138">MFSHDRCQPTSARNSGLVGYNGQLAVDAETHLIVTHDITNQGFDRDQLSPMATAAREALGRDELHAVADKGYFSGAEILACHEAGITTTVPRPLTSGNEAKGMFVKTDFLYDPARDIYTCPAGNGLTYRGTREEGGLQVRRYWVNDCQTCPIQRRCTSGTERRITRWEHEHLIDAMRERLARDPDPMTLRRRTVEHVFGTLKAWMGTTHFLTRRLKNVRTEMALNVLAYNMKRMISLIGARRLMEAIPG</sequence>
<dbReference type="PANTHER" id="PTHR33408:SF4">
    <property type="entry name" value="TRANSPOSASE DDE DOMAIN-CONTAINING PROTEIN"/>
    <property type="match status" value="1"/>
</dbReference>
<proteinExistence type="predicted"/>
<evidence type="ECO:0000259" key="1">
    <source>
        <dbReference type="Pfam" id="PF13751"/>
    </source>
</evidence>
<feature type="domain" description="Transposase DDE" evidence="1">
    <location>
        <begin position="119"/>
        <end position="235"/>
    </location>
</feature>
<gene>
    <name evidence="2" type="ORF">C8J28_1113</name>
</gene>
<protein>
    <submittedName>
        <fullName evidence="2">DDE family transposase</fullName>
    </submittedName>
</protein>
<dbReference type="InterPro" id="IPR025668">
    <property type="entry name" value="Tnp_DDE_dom"/>
</dbReference>
<dbReference type="EMBL" id="QAOT01000011">
    <property type="protein sequence ID" value="PTR17717.1"/>
    <property type="molecule type" value="Genomic_DNA"/>
</dbReference>
<accession>A0A2T5K5L0</accession>
<organism evidence="2 3">
    <name type="scientific">Cereibacter azotoformans</name>
    <dbReference type="NCBI Taxonomy" id="43057"/>
    <lineage>
        <taxon>Bacteria</taxon>
        <taxon>Pseudomonadati</taxon>
        <taxon>Pseudomonadota</taxon>
        <taxon>Alphaproteobacteria</taxon>
        <taxon>Rhodobacterales</taxon>
        <taxon>Paracoccaceae</taxon>
        <taxon>Cereibacter</taxon>
    </lineage>
</organism>